<comment type="caution">
    <text evidence="1">The sequence shown here is derived from an EMBL/GenBank/DDBJ whole genome shotgun (WGS) entry which is preliminary data.</text>
</comment>
<reference evidence="1" key="1">
    <citation type="submission" date="2022-01" db="EMBL/GenBank/DDBJ databases">
        <authorList>
            <person name="Lagorce A."/>
        </authorList>
    </citation>
    <scope>NUCLEOTIDE SEQUENCE</scope>
    <source>
        <strain evidence="1">Th15_F1_A12</strain>
    </source>
</reference>
<accession>A0AAU9QQ66</accession>
<name>A0AAU9QQ66_9VIBR</name>
<evidence type="ECO:0000313" key="1">
    <source>
        <dbReference type="EMBL" id="CAH1595268.1"/>
    </source>
</evidence>
<dbReference type="Proteomes" id="UP001295462">
    <property type="component" value="Unassembled WGS sequence"/>
</dbReference>
<protein>
    <submittedName>
        <fullName evidence="1">Uncharacterized protein</fullName>
    </submittedName>
</protein>
<sequence>MLGNWLSLITKQIRSSLNWLKVYQSKPIQIRDQTQNSVNVSTKLHHDSKSIKIKKVGLEQENGKDL</sequence>
<evidence type="ECO:0000313" key="2">
    <source>
        <dbReference type="Proteomes" id="UP001295462"/>
    </source>
</evidence>
<dbReference type="EMBL" id="CAKMUD010000083">
    <property type="protein sequence ID" value="CAH1595268.1"/>
    <property type="molecule type" value="Genomic_DNA"/>
</dbReference>
<organism evidence="1 2">
    <name type="scientific">Vibrio jasicida</name>
    <dbReference type="NCBI Taxonomy" id="766224"/>
    <lineage>
        <taxon>Bacteria</taxon>
        <taxon>Pseudomonadati</taxon>
        <taxon>Pseudomonadota</taxon>
        <taxon>Gammaproteobacteria</taxon>
        <taxon>Vibrionales</taxon>
        <taxon>Vibrionaceae</taxon>
        <taxon>Vibrio</taxon>
    </lineage>
</organism>
<proteinExistence type="predicted"/>
<dbReference type="AlphaFoldDB" id="A0AAU9QQ66"/>
<gene>
    <name evidence="1" type="ORF">THF1A12_30079</name>
</gene>